<evidence type="ECO:0000256" key="11">
    <source>
        <dbReference type="ARBA" id="ARBA00022989"/>
    </source>
</evidence>
<keyword evidence="9" id="KW-0106">Calcium</keyword>
<dbReference type="GO" id="GO:0046872">
    <property type="term" value="F:metal ion binding"/>
    <property type="evidence" value="ECO:0007669"/>
    <property type="project" value="UniProtKB-KW"/>
</dbReference>
<dbReference type="InterPro" id="IPR042094">
    <property type="entry name" value="T2SS_GspF_sf"/>
</dbReference>
<evidence type="ECO:0000256" key="1">
    <source>
        <dbReference type="ARBA" id="ARBA00002684"/>
    </source>
</evidence>
<evidence type="ECO:0000256" key="15">
    <source>
        <dbReference type="SAM" id="Phobius"/>
    </source>
</evidence>
<feature type="transmembrane region" description="Helical" evidence="15">
    <location>
        <begin position="227"/>
        <end position="246"/>
    </location>
</feature>
<dbReference type="NCBIfam" id="TIGR02120">
    <property type="entry name" value="GspF"/>
    <property type="match status" value="1"/>
</dbReference>
<reference evidence="18" key="1">
    <citation type="submission" date="2018-02" db="EMBL/GenBank/DDBJ databases">
        <title>Genome sequencing of Solimonas sp. HR-BB.</title>
        <authorList>
            <person name="Lee Y."/>
            <person name="Jeon C.O."/>
        </authorList>
    </citation>
    <scope>NUCLEOTIDE SEQUENCE [LARGE SCALE GENOMIC DNA]</scope>
    <source>
        <strain evidence="18">HR-E</strain>
    </source>
</reference>
<comment type="similarity">
    <text evidence="3 14">Belongs to the GSP F family.</text>
</comment>
<dbReference type="InterPro" id="IPR011850">
    <property type="entry name" value="T2SS_GspF"/>
</dbReference>
<feature type="domain" description="Type II secretion system protein GspF" evidence="16">
    <location>
        <begin position="75"/>
        <end position="197"/>
    </location>
</feature>
<dbReference type="OrthoDB" id="9805682at2"/>
<accession>A0A2P6AUJ8</accession>
<name>A0A2P6AUJ8_9GAMM</name>
<protein>
    <recommendedName>
        <fullName evidence="13">General secretion pathway protein F</fullName>
    </recommendedName>
</protein>
<comment type="caution">
    <text evidence="17">The sequence shown here is derived from an EMBL/GenBank/DDBJ whole genome shotgun (WGS) entry which is preliminary data.</text>
</comment>
<keyword evidence="6" id="KW-0997">Cell inner membrane</keyword>
<dbReference type="GO" id="GO:0015628">
    <property type="term" value="P:protein secretion by the type II secretion system"/>
    <property type="evidence" value="ECO:0007669"/>
    <property type="project" value="InterPro"/>
</dbReference>
<feature type="transmembrane region" description="Helical" evidence="15">
    <location>
        <begin position="173"/>
        <end position="196"/>
    </location>
</feature>
<evidence type="ECO:0000256" key="14">
    <source>
        <dbReference type="RuleBase" id="RU003923"/>
    </source>
</evidence>
<dbReference type="InterPro" id="IPR001992">
    <property type="entry name" value="T2SS_GspF/T4SS_PilC_CS"/>
</dbReference>
<evidence type="ECO:0000313" key="18">
    <source>
        <dbReference type="Proteomes" id="UP000243900"/>
    </source>
</evidence>
<gene>
    <name evidence="17" type="primary">gspF</name>
    <name evidence="17" type="ORF">C5O18_01790</name>
</gene>
<feature type="transmembrane region" description="Helical" evidence="15">
    <location>
        <begin position="382"/>
        <end position="401"/>
    </location>
</feature>
<evidence type="ECO:0000256" key="6">
    <source>
        <dbReference type="ARBA" id="ARBA00022519"/>
    </source>
</evidence>
<evidence type="ECO:0000256" key="4">
    <source>
        <dbReference type="ARBA" id="ARBA00022448"/>
    </source>
</evidence>
<dbReference type="PRINTS" id="PR00812">
    <property type="entry name" value="BCTERIALGSPF"/>
</dbReference>
<keyword evidence="12 15" id="KW-0472">Membrane</keyword>
<evidence type="ECO:0000259" key="16">
    <source>
        <dbReference type="Pfam" id="PF00482"/>
    </source>
</evidence>
<evidence type="ECO:0000256" key="13">
    <source>
        <dbReference type="ARBA" id="ARBA00030750"/>
    </source>
</evidence>
<dbReference type="PANTHER" id="PTHR30012">
    <property type="entry name" value="GENERAL SECRETION PATHWAY PROTEIN"/>
    <property type="match status" value="1"/>
</dbReference>
<dbReference type="FunFam" id="1.20.81.30:FF:000001">
    <property type="entry name" value="Type II secretion system protein F"/>
    <property type="match status" value="2"/>
</dbReference>
<dbReference type="Gene3D" id="1.20.81.30">
    <property type="entry name" value="Type II secretion system (T2SS), domain F"/>
    <property type="match status" value="2"/>
</dbReference>
<organism evidence="17 18">
    <name type="scientific">Amnimonas aquatica</name>
    <dbReference type="NCBI Taxonomy" id="2094561"/>
    <lineage>
        <taxon>Bacteria</taxon>
        <taxon>Pseudomonadati</taxon>
        <taxon>Pseudomonadota</taxon>
        <taxon>Gammaproteobacteria</taxon>
        <taxon>Moraxellales</taxon>
        <taxon>Moraxellaceae</taxon>
        <taxon>Amnimonas</taxon>
    </lineage>
</organism>
<evidence type="ECO:0000256" key="9">
    <source>
        <dbReference type="ARBA" id="ARBA00022837"/>
    </source>
</evidence>
<comment type="subcellular location">
    <subcellularLocation>
        <location evidence="2 14">Cell inner membrane</location>
        <topology evidence="2 14">Multi-pass membrane protein</topology>
    </subcellularLocation>
</comment>
<proteinExistence type="inferred from homology"/>
<keyword evidence="8" id="KW-0479">Metal-binding</keyword>
<evidence type="ECO:0000256" key="8">
    <source>
        <dbReference type="ARBA" id="ARBA00022723"/>
    </source>
</evidence>
<dbReference type="Pfam" id="PF00482">
    <property type="entry name" value="T2SSF"/>
    <property type="match status" value="2"/>
</dbReference>
<evidence type="ECO:0000256" key="2">
    <source>
        <dbReference type="ARBA" id="ARBA00004429"/>
    </source>
</evidence>
<keyword evidence="18" id="KW-1185">Reference proteome</keyword>
<evidence type="ECO:0000313" key="17">
    <source>
        <dbReference type="EMBL" id="PQA50193.1"/>
    </source>
</evidence>
<feature type="domain" description="Type II secretion system protein GspF" evidence="16">
    <location>
        <begin position="277"/>
        <end position="399"/>
    </location>
</feature>
<evidence type="ECO:0000256" key="7">
    <source>
        <dbReference type="ARBA" id="ARBA00022692"/>
    </source>
</evidence>
<keyword evidence="7 14" id="KW-0812">Transmembrane</keyword>
<evidence type="ECO:0000256" key="3">
    <source>
        <dbReference type="ARBA" id="ARBA00005745"/>
    </source>
</evidence>
<dbReference type="GO" id="GO:0015627">
    <property type="term" value="C:type II protein secretion system complex"/>
    <property type="evidence" value="ECO:0007669"/>
    <property type="project" value="InterPro"/>
</dbReference>
<dbReference type="GO" id="GO:0005886">
    <property type="term" value="C:plasma membrane"/>
    <property type="evidence" value="ECO:0007669"/>
    <property type="project" value="UniProtKB-SubCell"/>
</dbReference>
<dbReference type="RefSeq" id="WP_105191163.1">
    <property type="nucleotide sequence ID" value="NZ_PTQZ01000018.1"/>
</dbReference>
<dbReference type="InterPro" id="IPR003004">
    <property type="entry name" value="GspF/PilC"/>
</dbReference>
<evidence type="ECO:0000256" key="12">
    <source>
        <dbReference type="ARBA" id="ARBA00023136"/>
    </source>
</evidence>
<evidence type="ECO:0000256" key="5">
    <source>
        <dbReference type="ARBA" id="ARBA00022475"/>
    </source>
</evidence>
<evidence type="ECO:0000256" key="10">
    <source>
        <dbReference type="ARBA" id="ARBA00022927"/>
    </source>
</evidence>
<dbReference type="PROSITE" id="PS00874">
    <property type="entry name" value="T2SP_F"/>
    <property type="match status" value="1"/>
</dbReference>
<keyword evidence="4 14" id="KW-0813">Transport</keyword>
<keyword evidence="11 15" id="KW-1133">Transmembrane helix</keyword>
<sequence>MPAFDYVGVDARGKRLKGIIDADSQRHARQLLREQGLVPTKVEQAVDSKASGKGGLSALSFLQPGLSAQDLALITRQLATLVQAGLTIDDGLRSVAQQSEKPAVRRLLTAVRARVIEGYSLAQSLADFPHAFPSLYRATVAAGERAGHLDLVLNRLADYTESRYETRRKVQGALIYPAILTVLSLLIVVGLLTYVVPDIVKVFDNQGQELPLITKLLIATSDFLRSSLGLLVAAFAAAAFVAWRLLQKPEIRYRWHAFQLRLPVAGRLIRDAQASRFVSTLGILTRSGVPLVDALRIAAEVVDSMPMREAVTLAADRVTEGGRLAPALEQSGRFPPMMTNMIASGEASGELDDMLMRTGQMQERQLTGSIATLVGLFEPMMLLMMAGVVLVIVLAIMLPIVQMNNLVN</sequence>
<dbReference type="InterPro" id="IPR018076">
    <property type="entry name" value="T2SS_GspF_dom"/>
</dbReference>
<keyword evidence="5" id="KW-1003">Cell membrane</keyword>
<dbReference type="Proteomes" id="UP000243900">
    <property type="component" value="Unassembled WGS sequence"/>
</dbReference>
<comment type="function">
    <text evidence="1">Component of the type II secretion system inner membrane complex required for the energy-dependent secretion of extracellular factors such as proteases and toxins from the periplasm.</text>
</comment>
<keyword evidence="10" id="KW-0653">Protein transport</keyword>
<dbReference type="AlphaFoldDB" id="A0A2P6AUJ8"/>
<dbReference type="EMBL" id="PTQZ01000018">
    <property type="protein sequence ID" value="PQA50193.1"/>
    <property type="molecule type" value="Genomic_DNA"/>
</dbReference>
<dbReference type="PANTHER" id="PTHR30012:SF0">
    <property type="entry name" value="TYPE II SECRETION SYSTEM PROTEIN F-RELATED"/>
    <property type="match status" value="1"/>
</dbReference>